<evidence type="ECO:0000313" key="8">
    <source>
        <dbReference type="Proteomes" id="UP001187531"/>
    </source>
</evidence>
<feature type="compositionally biased region" description="Basic and acidic residues" evidence="5">
    <location>
        <begin position="277"/>
        <end position="289"/>
    </location>
</feature>
<feature type="compositionally biased region" description="Polar residues" evidence="5">
    <location>
        <begin position="302"/>
        <end position="313"/>
    </location>
</feature>
<dbReference type="AlphaFoldDB" id="A0AA88HIS9"/>
<name>A0AA88HIS9_ARTSF</name>
<sequence>FKFLNVEKMAYYNRRSLHLESEASNADEKRKKFASRRSFGYDGEFIPTRTTVVSAKTPSNPMQFVKSGPAKLFVTAQEQLKKAEELRKAKMVVKEEDEDWQKNLEGWKMSRRKRQDPVIRRVSEVKKFEQEEAIRSFESKARKNRTFSEMLGSRSSGRKPSFGFYPDDDDGGTLDFGESSDHPFDDPFLQSDEPVILATTEKVTSQSQIEYSNGKSVQSVKVSSETVLSNDLKISGVNQNLADNITSNSEQSNLDKDDSPSSVTKENPVEQNGSHEGYPRSENEAKIKSNDCPSDPVRRESNVQSRYLSQLENNSKEKSPVVSKSQDEAAANVKMRRSLFERQSSGDSQGNVSQEVKRKSGEISDGLKSKLQALSAAESSILNEEVKFLSQRRKSLEMSESLKNKLQALANEESMPQARITPDKDETFQRKLKTFQTQEKNNDSKKSELKLCDGLDVSYSVKSKLAAFQEKCEPEKTVKRPPPGRLASELIRFKSAEKECNDIRPVTNLTEMRTVVSHKEISGTKFVDSEKGEVLKDVSVSKTQDCSRSSSRADKNEEVVNQKPWEPEAVLLAPTARLAPPKSKPPPPPVESGDSDEDEVLRTEFQGNSQDNTNGVSCKSSPTRSSDNSPQSLGSAAFENSDSHSPMRTRANSSSSYAKSATLDVSTPPRYIISPLDGESDELARKEMEIIESLEKEEEERLKRLVKKTQGFSSSSLDVSVTSEDQENSSLNDSITSSERMMHARMELPPIGDKRTENDPFKIVPRPSVGPTPLNFYSETKDQQSHQSQGLSEESSAIVPPKEAPRRMLPKAPSVDFLDKDISGLRPIRKEDGRRDISKHWLVQEAEQRRLESQIRRSNDSLPTNEVLPSVDYQQTPGQLFPRSSSMGSITRTRGTSELTNSPSVSGNSPVPNLKTRGPSPSTQEAHFALSGCRSGPLRSSSTDFLSKNYWEKEQASRLAGEEPVKRAQSVSHLQTDYMNLKDLQQSMVAQTRGSLADSTRSSNRSSQLSGSGAAPQVPSLPPRNASSERGRDKMLSVSGKKKCSQCGQELGRGAAMIIETLRLYYHMDCFRCCVCQSPLGSGLSGTDVRVRNAMLHCRNCYSNDDGFKFSKV</sequence>
<evidence type="ECO:0000256" key="2">
    <source>
        <dbReference type="ARBA" id="ARBA00022833"/>
    </source>
</evidence>
<dbReference type="PANTHER" id="PTHR15551:SF3">
    <property type="entry name" value="LIM AND CALPONIN HOMOLOGY DOMAINS-CONTAINING PROTEIN 1"/>
    <property type="match status" value="1"/>
</dbReference>
<feature type="compositionally biased region" description="Basic and acidic residues" evidence="5">
    <location>
        <begin position="551"/>
        <end position="560"/>
    </location>
</feature>
<feature type="compositionally biased region" description="Low complexity" evidence="5">
    <location>
        <begin position="995"/>
        <end position="1014"/>
    </location>
</feature>
<feature type="region of interest" description="Disordered" evidence="5">
    <location>
        <begin position="537"/>
        <end position="683"/>
    </location>
</feature>
<feature type="compositionally biased region" description="Low complexity" evidence="5">
    <location>
        <begin position="901"/>
        <end position="913"/>
    </location>
</feature>
<organism evidence="7 8">
    <name type="scientific">Artemia franciscana</name>
    <name type="common">Brine shrimp</name>
    <name type="synonym">Artemia sanfranciscana</name>
    <dbReference type="NCBI Taxonomy" id="6661"/>
    <lineage>
        <taxon>Eukaryota</taxon>
        <taxon>Metazoa</taxon>
        <taxon>Ecdysozoa</taxon>
        <taxon>Arthropoda</taxon>
        <taxon>Crustacea</taxon>
        <taxon>Branchiopoda</taxon>
        <taxon>Anostraca</taxon>
        <taxon>Artemiidae</taxon>
        <taxon>Artemia</taxon>
    </lineage>
</organism>
<feature type="compositionally biased region" description="Polar residues" evidence="5">
    <location>
        <begin position="875"/>
        <end position="900"/>
    </location>
</feature>
<feature type="compositionally biased region" description="Basic and acidic residues" evidence="5">
    <location>
        <begin position="355"/>
        <end position="367"/>
    </location>
</feature>
<feature type="region of interest" description="Disordered" evidence="5">
    <location>
        <begin position="875"/>
        <end position="941"/>
    </location>
</feature>
<dbReference type="Pfam" id="PF15949">
    <property type="entry name" value="DUF4757"/>
    <property type="match status" value="1"/>
</dbReference>
<feature type="compositionally biased region" description="Polar residues" evidence="5">
    <location>
        <begin position="260"/>
        <end position="274"/>
    </location>
</feature>
<dbReference type="PROSITE" id="PS00478">
    <property type="entry name" value="LIM_DOMAIN_1"/>
    <property type="match status" value="1"/>
</dbReference>
<keyword evidence="8" id="KW-1185">Reference proteome</keyword>
<reference evidence="7" key="1">
    <citation type="submission" date="2023-07" db="EMBL/GenBank/DDBJ databases">
        <title>Chromosome-level genome assembly of Artemia franciscana.</title>
        <authorList>
            <person name="Jo E."/>
        </authorList>
    </citation>
    <scope>NUCLEOTIDE SEQUENCE</scope>
    <source>
        <tissue evidence="7">Whole body</tissue>
    </source>
</reference>
<feature type="compositionally biased region" description="Polar residues" evidence="5">
    <location>
        <begin position="341"/>
        <end position="354"/>
    </location>
</feature>
<dbReference type="GO" id="GO:0051893">
    <property type="term" value="P:regulation of focal adhesion assembly"/>
    <property type="evidence" value="ECO:0007669"/>
    <property type="project" value="TreeGrafter"/>
</dbReference>
<dbReference type="CDD" id="cd08368">
    <property type="entry name" value="LIM"/>
    <property type="match status" value="1"/>
</dbReference>
<dbReference type="GO" id="GO:0051496">
    <property type="term" value="P:positive regulation of stress fiber assembly"/>
    <property type="evidence" value="ECO:0007669"/>
    <property type="project" value="TreeGrafter"/>
</dbReference>
<evidence type="ECO:0000256" key="4">
    <source>
        <dbReference type="PROSITE-ProRule" id="PRU00125"/>
    </source>
</evidence>
<dbReference type="PANTHER" id="PTHR15551">
    <property type="entry name" value="LIM DOMAIN ONLY 7"/>
    <property type="match status" value="1"/>
</dbReference>
<protein>
    <recommendedName>
        <fullName evidence="6">LIM zinc-binding domain-containing protein</fullName>
    </recommendedName>
</protein>
<keyword evidence="1 4" id="KW-0479">Metal-binding</keyword>
<dbReference type="Proteomes" id="UP001187531">
    <property type="component" value="Unassembled WGS sequence"/>
</dbReference>
<feature type="compositionally biased region" description="Polar residues" evidence="5">
    <location>
        <begin position="728"/>
        <end position="739"/>
    </location>
</feature>
<feature type="region of interest" description="Disordered" evidence="5">
    <location>
        <begin position="148"/>
        <end position="192"/>
    </location>
</feature>
<evidence type="ECO:0000256" key="3">
    <source>
        <dbReference type="ARBA" id="ARBA00023038"/>
    </source>
</evidence>
<feature type="region of interest" description="Disordered" evidence="5">
    <location>
        <begin position="990"/>
        <end position="1037"/>
    </location>
</feature>
<gene>
    <name evidence="7" type="ORF">QYM36_011487</name>
</gene>
<feature type="compositionally biased region" description="Polar residues" evidence="5">
    <location>
        <begin position="243"/>
        <end position="252"/>
    </location>
</feature>
<dbReference type="InterPro" id="IPR001781">
    <property type="entry name" value="Znf_LIM"/>
</dbReference>
<dbReference type="SMART" id="SM00132">
    <property type="entry name" value="LIM"/>
    <property type="match status" value="1"/>
</dbReference>
<feature type="compositionally biased region" description="Basic and acidic residues" evidence="5">
    <location>
        <begin position="740"/>
        <end position="760"/>
    </location>
</feature>
<feature type="region of interest" description="Disordered" evidence="5">
    <location>
        <begin position="707"/>
        <end position="815"/>
    </location>
</feature>
<evidence type="ECO:0000256" key="5">
    <source>
        <dbReference type="SAM" id="MobiDB-lite"/>
    </source>
</evidence>
<dbReference type="GO" id="GO:0032034">
    <property type="term" value="F:myosin II head/neck binding"/>
    <property type="evidence" value="ECO:0007669"/>
    <property type="project" value="TreeGrafter"/>
</dbReference>
<feature type="non-terminal residue" evidence="7">
    <location>
        <position position="1113"/>
    </location>
</feature>
<feature type="compositionally biased region" description="Low complexity" evidence="5">
    <location>
        <begin position="713"/>
        <end position="723"/>
    </location>
</feature>
<feature type="region of interest" description="Disordered" evidence="5">
    <location>
        <begin position="243"/>
        <end position="367"/>
    </location>
</feature>
<keyword evidence="3 4" id="KW-0440">LIM domain</keyword>
<feature type="compositionally biased region" description="Polar residues" evidence="5">
    <location>
        <begin position="785"/>
        <end position="795"/>
    </location>
</feature>
<evidence type="ECO:0000256" key="1">
    <source>
        <dbReference type="ARBA" id="ARBA00022723"/>
    </source>
</evidence>
<proteinExistence type="predicted"/>
<evidence type="ECO:0000259" key="6">
    <source>
        <dbReference type="PROSITE" id="PS50023"/>
    </source>
</evidence>
<dbReference type="Pfam" id="PF00412">
    <property type="entry name" value="LIM"/>
    <property type="match status" value="1"/>
</dbReference>
<evidence type="ECO:0000313" key="7">
    <source>
        <dbReference type="EMBL" id="KAK2712810.1"/>
    </source>
</evidence>
<dbReference type="EMBL" id="JAVRJZ010000015">
    <property type="protein sequence ID" value="KAK2712810.1"/>
    <property type="molecule type" value="Genomic_DNA"/>
</dbReference>
<dbReference type="PROSITE" id="PS50023">
    <property type="entry name" value="LIM_DOMAIN_2"/>
    <property type="match status" value="1"/>
</dbReference>
<dbReference type="Gene3D" id="2.10.110.10">
    <property type="entry name" value="Cysteine Rich Protein"/>
    <property type="match status" value="1"/>
</dbReference>
<dbReference type="InterPro" id="IPR031865">
    <property type="entry name" value="DUF4757"/>
</dbReference>
<feature type="domain" description="LIM zinc-binding" evidence="6">
    <location>
        <begin position="1042"/>
        <end position="1108"/>
    </location>
</feature>
<dbReference type="GO" id="GO:0046872">
    <property type="term" value="F:metal ion binding"/>
    <property type="evidence" value="ECO:0007669"/>
    <property type="project" value="UniProtKB-KW"/>
</dbReference>
<accession>A0AA88HIS9</accession>
<feature type="compositionally biased region" description="Polar residues" evidence="5">
    <location>
        <begin position="540"/>
        <end position="550"/>
    </location>
</feature>
<feature type="compositionally biased region" description="Polar residues" evidence="5">
    <location>
        <begin position="605"/>
        <end position="665"/>
    </location>
</feature>
<keyword evidence="2 4" id="KW-0862">Zinc</keyword>
<comment type="caution">
    <text evidence="7">The sequence shown here is derived from an EMBL/GenBank/DDBJ whole genome shotgun (WGS) entry which is preliminary data.</text>
</comment>
<dbReference type="GO" id="GO:0001725">
    <property type="term" value="C:stress fiber"/>
    <property type="evidence" value="ECO:0007669"/>
    <property type="project" value="TreeGrafter"/>
</dbReference>